<organism evidence="4 5">
    <name type="scientific">Inhella gelatinilytica</name>
    <dbReference type="NCBI Taxonomy" id="2795030"/>
    <lineage>
        <taxon>Bacteria</taxon>
        <taxon>Pseudomonadati</taxon>
        <taxon>Pseudomonadota</taxon>
        <taxon>Betaproteobacteria</taxon>
        <taxon>Burkholderiales</taxon>
        <taxon>Sphaerotilaceae</taxon>
        <taxon>Inhella</taxon>
    </lineage>
</organism>
<dbReference type="GO" id="GO:0006749">
    <property type="term" value="P:glutathione metabolic process"/>
    <property type="evidence" value="ECO:0007669"/>
    <property type="project" value="TreeGrafter"/>
</dbReference>
<dbReference type="EC" id="5.99.1.4" evidence="1"/>
<comment type="similarity">
    <text evidence="1">Belongs to the GST superfamily. NadH family.</text>
</comment>
<dbReference type="CDD" id="cd03022">
    <property type="entry name" value="DsbA_HCCA_Iso"/>
    <property type="match status" value="1"/>
</dbReference>
<dbReference type="InterPro" id="IPR051924">
    <property type="entry name" value="GST_Kappa/NadH"/>
</dbReference>
<dbReference type="PIRSF" id="PIRSF006386">
    <property type="entry name" value="HCCAis_GSTk"/>
    <property type="match status" value="1"/>
</dbReference>
<dbReference type="EMBL" id="JAEDAL010000003">
    <property type="protein sequence ID" value="MBH9552854.1"/>
    <property type="molecule type" value="Genomic_DNA"/>
</dbReference>
<dbReference type="SUPFAM" id="SSF52833">
    <property type="entry name" value="Thioredoxin-like"/>
    <property type="match status" value="1"/>
</dbReference>
<dbReference type="PANTHER" id="PTHR42943">
    <property type="entry name" value="GLUTATHIONE S-TRANSFERASE KAPPA"/>
    <property type="match status" value="1"/>
</dbReference>
<dbReference type="Gene3D" id="3.40.30.10">
    <property type="entry name" value="Glutaredoxin"/>
    <property type="match status" value="1"/>
</dbReference>
<feature type="active site" description="Nucleophile" evidence="2">
    <location>
        <position position="12"/>
    </location>
</feature>
<keyword evidence="5" id="KW-1185">Reference proteome</keyword>
<reference evidence="4" key="1">
    <citation type="submission" date="2020-12" db="EMBL/GenBank/DDBJ databases">
        <title>The genome sequence of Inhella sp. 4Y17.</title>
        <authorList>
            <person name="Liu Y."/>
        </authorList>
    </citation>
    <scope>NUCLEOTIDE SEQUENCE</scope>
    <source>
        <strain evidence="4">4Y10</strain>
    </source>
</reference>
<gene>
    <name evidence="4" type="ORF">I7X43_08300</name>
</gene>
<comment type="caution">
    <text evidence="4">The sequence shown here is derived from an EMBL/GenBank/DDBJ whole genome shotgun (WGS) entry which is preliminary data.</text>
</comment>
<comment type="catalytic activity">
    <reaction evidence="1">
        <text>2-hydroxychromene-2-carboxylate = (3E)-4-(2-hydroxyphenyl)-2-oxobut-3-enoate</text>
        <dbReference type="Rhea" id="RHEA:27401"/>
        <dbReference type="ChEBI" id="CHEBI:59350"/>
        <dbReference type="ChEBI" id="CHEBI:59353"/>
        <dbReference type="EC" id="5.99.1.4"/>
    </reaction>
</comment>
<dbReference type="InterPro" id="IPR001853">
    <property type="entry name" value="DSBA-like_thioredoxin_dom"/>
</dbReference>
<evidence type="ECO:0000313" key="4">
    <source>
        <dbReference type="EMBL" id="MBH9552854.1"/>
    </source>
</evidence>
<dbReference type="InterPro" id="IPR036249">
    <property type="entry name" value="Thioredoxin-like_sf"/>
</dbReference>
<evidence type="ECO:0000259" key="3">
    <source>
        <dbReference type="Pfam" id="PF01323"/>
    </source>
</evidence>
<dbReference type="Proteomes" id="UP000620139">
    <property type="component" value="Unassembled WGS sequence"/>
</dbReference>
<dbReference type="Pfam" id="PF01323">
    <property type="entry name" value="DSBA"/>
    <property type="match status" value="1"/>
</dbReference>
<protein>
    <recommendedName>
        <fullName evidence="1">2-hydroxychromene-2-carboxylate isomerase</fullName>
        <ecNumber evidence="1">5.99.1.4</ecNumber>
    </recommendedName>
</protein>
<dbReference type="GO" id="GO:0004364">
    <property type="term" value="F:glutathione transferase activity"/>
    <property type="evidence" value="ECO:0007669"/>
    <property type="project" value="TreeGrafter"/>
</dbReference>
<feature type="domain" description="DSBA-like thioredoxin" evidence="3">
    <location>
        <begin position="4"/>
        <end position="188"/>
    </location>
</feature>
<evidence type="ECO:0000256" key="2">
    <source>
        <dbReference type="PIRSR" id="PIRSR006386-1"/>
    </source>
</evidence>
<keyword evidence="1 4" id="KW-0413">Isomerase</keyword>
<evidence type="ECO:0000256" key="1">
    <source>
        <dbReference type="PIRNR" id="PIRNR006386"/>
    </source>
</evidence>
<dbReference type="GO" id="GO:0004602">
    <property type="term" value="F:glutathione peroxidase activity"/>
    <property type="evidence" value="ECO:0007669"/>
    <property type="project" value="TreeGrafter"/>
</dbReference>
<dbReference type="PANTHER" id="PTHR42943:SF2">
    <property type="entry name" value="GLUTATHIONE S-TRANSFERASE KAPPA 1"/>
    <property type="match status" value="1"/>
</dbReference>
<proteinExistence type="inferred from homology"/>
<dbReference type="GO" id="GO:0018845">
    <property type="term" value="F:2-hydroxychromene-2-carboxylate isomerase activity"/>
    <property type="evidence" value="ECO:0007669"/>
    <property type="project" value="UniProtKB-UniRule"/>
</dbReference>
<dbReference type="AlphaFoldDB" id="A0A931IXG0"/>
<accession>A0A931IXG0</accession>
<dbReference type="GO" id="GO:1901170">
    <property type="term" value="P:naphthalene catabolic process"/>
    <property type="evidence" value="ECO:0007669"/>
    <property type="project" value="InterPro"/>
</dbReference>
<dbReference type="InterPro" id="IPR014440">
    <property type="entry name" value="HCCAis_GSTk"/>
</dbReference>
<evidence type="ECO:0000313" key="5">
    <source>
        <dbReference type="Proteomes" id="UP000620139"/>
    </source>
</evidence>
<sequence>MKALRFYWDPISPYAALAFQRLPEALAGHSVVVDYVPILFGALLKANGQKGPAEIPGKREWTYRQVLWLGREHGLALPAQHPFNPLALLRLAWACTPEGLPPSRWVTELILEHVWRADGADANAPERLAALTERLAPRRQASDEQAKQRLRDATDAALQAGVFGVPTIEWQGKRFWGQDALPMLRAALDGDPWFASGAWEAAGERPAGLVRGS</sequence>
<name>A0A931IXG0_9BURK</name>
<dbReference type="InterPro" id="IPR044087">
    <property type="entry name" value="NahD-like"/>
</dbReference>